<evidence type="ECO:0000256" key="7">
    <source>
        <dbReference type="ARBA" id="ARBA00023029"/>
    </source>
</evidence>
<dbReference type="InterPro" id="IPR006171">
    <property type="entry name" value="TOPRIM_dom"/>
</dbReference>
<dbReference type="InterPro" id="IPR013498">
    <property type="entry name" value="Topo_IA_Znf"/>
</dbReference>
<comment type="similarity">
    <text evidence="2 10">Belongs to the type IA topoisomerase family.</text>
</comment>
<dbReference type="InterPro" id="IPR005733">
    <property type="entry name" value="TopoI_bac-type"/>
</dbReference>
<dbReference type="KEGG" id="ifl:C1H71_20305"/>
<evidence type="ECO:0000259" key="12">
    <source>
        <dbReference type="PROSITE" id="PS52039"/>
    </source>
</evidence>
<dbReference type="PRINTS" id="PR00417">
    <property type="entry name" value="PRTPISMRASEI"/>
</dbReference>
<dbReference type="EC" id="5.6.2.1" evidence="10"/>
<dbReference type="InterPro" id="IPR034149">
    <property type="entry name" value="TOPRIM_TopoI"/>
</dbReference>
<feature type="site" description="Interaction with DNA" evidence="10">
    <location>
        <position position="137"/>
    </location>
</feature>
<evidence type="ECO:0000256" key="3">
    <source>
        <dbReference type="ARBA" id="ARBA00022723"/>
    </source>
</evidence>
<feature type="region of interest" description="Interaction with DNA" evidence="10">
    <location>
        <begin position="161"/>
        <end position="166"/>
    </location>
</feature>
<dbReference type="GO" id="GO:0003917">
    <property type="term" value="F:DNA topoisomerase type I (single strand cut, ATP-independent) activity"/>
    <property type="evidence" value="ECO:0007669"/>
    <property type="project" value="UniProtKB-UniRule"/>
</dbReference>
<dbReference type="GO" id="GO:0008270">
    <property type="term" value="F:zinc ion binding"/>
    <property type="evidence" value="ECO:0007669"/>
    <property type="project" value="UniProtKB-KW"/>
</dbReference>
<evidence type="ECO:0000256" key="10">
    <source>
        <dbReference type="HAMAP-Rule" id="MF_00952"/>
    </source>
</evidence>
<keyword evidence="6" id="KW-0460">Magnesium</keyword>
<feature type="site" description="Interaction with DNA" evidence="10">
    <location>
        <position position="140"/>
    </location>
</feature>
<feature type="site" description="Interaction with DNA" evidence="10">
    <location>
        <position position="480"/>
    </location>
</feature>
<keyword evidence="4" id="KW-0863">Zinc-finger</keyword>
<dbReference type="EMBL" id="CP025782">
    <property type="protein sequence ID" value="QBC45888.1"/>
    <property type="molecule type" value="Genomic_DNA"/>
</dbReference>
<dbReference type="InterPro" id="IPR023405">
    <property type="entry name" value="Topo_IA_core_domain"/>
</dbReference>
<keyword evidence="5" id="KW-0862">Zinc</keyword>
<dbReference type="Pfam" id="PF01131">
    <property type="entry name" value="Topoisom_bac"/>
    <property type="match status" value="1"/>
</dbReference>
<dbReference type="HAMAP" id="MF_00952">
    <property type="entry name" value="Topoisom_1_prok"/>
    <property type="match status" value="1"/>
</dbReference>
<dbReference type="PROSITE" id="PS52039">
    <property type="entry name" value="TOPO_IA_2"/>
    <property type="match status" value="1"/>
</dbReference>
<dbReference type="SMART" id="SM00437">
    <property type="entry name" value="TOP1Ac"/>
    <property type="match status" value="1"/>
</dbReference>
<dbReference type="PANTHER" id="PTHR42785">
    <property type="entry name" value="DNA TOPOISOMERASE, TYPE IA, CORE"/>
    <property type="match status" value="1"/>
</dbReference>
<dbReference type="InterPro" id="IPR013824">
    <property type="entry name" value="Topo_IA_cen_sub1"/>
</dbReference>
<dbReference type="GO" id="GO:0005694">
    <property type="term" value="C:chromosome"/>
    <property type="evidence" value="ECO:0007669"/>
    <property type="project" value="InterPro"/>
</dbReference>
<gene>
    <name evidence="10" type="primary">topA</name>
    <name evidence="13" type="ORF">C1H71_20305</name>
</gene>
<feature type="site" description="Interaction with DNA" evidence="10">
    <location>
        <position position="32"/>
    </location>
</feature>
<evidence type="ECO:0000256" key="1">
    <source>
        <dbReference type="ARBA" id="ARBA00000213"/>
    </source>
</evidence>
<comment type="function">
    <text evidence="10">Releases the supercoiling and torsional tension of DNA, which is introduced during the DNA replication and transcription, by transiently cleaving and rejoining one strand of the DNA duplex. Introduces a single-strand break via transesterification at a target site in duplex DNA. The scissile phosphodiester is attacked by the catalytic tyrosine of the enzyme, resulting in the formation of a DNA-(5'-phosphotyrosyl)-enzyme intermediate and the expulsion of a 3'-OH DNA strand. The free DNA strand then undergoes passage around the unbroken strand, thus removing DNA supercoils. Finally, in the religation step, the DNA 3'-OH attacks the covalent intermediate to expel the active-site tyrosine and restore the DNA phosphodiester backbone.</text>
</comment>
<dbReference type="GO" id="GO:0003677">
    <property type="term" value="F:DNA binding"/>
    <property type="evidence" value="ECO:0007669"/>
    <property type="project" value="UniProtKB-KW"/>
</dbReference>
<dbReference type="InterPro" id="IPR013497">
    <property type="entry name" value="Topo_IA_cen"/>
</dbReference>
<keyword evidence="3" id="KW-0479">Metal-binding</keyword>
<accession>A0A7G3GF87</accession>
<dbReference type="InterPro" id="IPR013826">
    <property type="entry name" value="Topo_IA_cen_sub3"/>
</dbReference>
<dbReference type="InterPro" id="IPR003601">
    <property type="entry name" value="Topo_IA_2"/>
</dbReference>
<dbReference type="SUPFAM" id="SSF56712">
    <property type="entry name" value="Prokaryotic type I DNA topoisomerase"/>
    <property type="match status" value="1"/>
</dbReference>
<dbReference type="Pfam" id="PF01751">
    <property type="entry name" value="Toprim"/>
    <property type="match status" value="1"/>
</dbReference>
<evidence type="ECO:0000256" key="5">
    <source>
        <dbReference type="ARBA" id="ARBA00022833"/>
    </source>
</evidence>
<dbReference type="Gene3D" id="1.10.460.10">
    <property type="entry name" value="Topoisomerase I, domain 2"/>
    <property type="match status" value="1"/>
</dbReference>
<dbReference type="InterPro" id="IPR028612">
    <property type="entry name" value="Topoisom_1_IA"/>
</dbReference>
<dbReference type="Gene3D" id="3.40.50.140">
    <property type="match status" value="1"/>
</dbReference>
<feature type="site" description="Interaction with DNA" evidence="10">
    <location>
        <position position="145"/>
    </location>
</feature>
<evidence type="ECO:0000256" key="6">
    <source>
        <dbReference type="ARBA" id="ARBA00022842"/>
    </source>
</evidence>
<dbReference type="AlphaFoldDB" id="A0A7G3GF87"/>
<dbReference type="InterPro" id="IPR013825">
    <property type="entry name" value="Topo_IA_cen_sub2"/>
</dbReference>
<keyword evidence="8 10" id="KW-0238">DNA-binding</keyword>
<feature type="domain" description="Topo IA-type catalytic" evidence="12">
    <location>
        <begin position="126"/>
        <end position="548"/>
    </location>
</feature>
<evidence type="ECO:0000313" key="13">
    <source>
        <dbReference type="EMBL" id="QBC45888.1"/>
    </source>
</evidence>
<dbReference type="InterPro" id="IPR003602">
    <property type="entry name" value="Topo_IA_DNA-bd_dom"/>
</dbReference>
<keyword evidence="7 10" id="KW-0799">Topoisomerase</keyword>
<feature type="active site" description="O-(5'-phospho-DNA)-tyrosine intermediate" evidence="10">
    <location>
        <position position="285"/>
    </location>
</feature>
<feature type="site" description="Interaction with DNA" evidence="10">
    <location>
        <position position="136"/>
    </location>
</feature>
<dbReference type="PANTHER" id="PTHR42785:SF1">
    <property type="entry name" value="DNA TOPOISOMERASE"/>
    <property type="match status" value="1"/>
</dbReference>
<dbReference type="Gene3D" id="1.10.290.10">
    <property type="entry name" value="Topoisomerase I, domain 4"/>
    <property type="match status" value="1"/>
</dbReference>
<name>A0A7G3GF87_9NEIS</name>
<dbReference type="Gene3D" id="2.70.20.10">
    <property type="entry name" value="Topoisomerase I, domain 3"/>
    <property type="match status" value="1"/>
</dbReference>
<evidence type="ECO:0000313" key="14">
    <source>
        <dbReference type="Proteomes" id="UP000515917"/>
    </source>
</evidence>
<dbReference type="CDD" id="cd03363">
    <property type="entry name" value="TOPRIM_TopoIA_TopoI"/>
    <property type="match status" value="1"/>
</dbReference>
<comment type="caution">
    <text evidence="10">Lacks conserved residue(s) required for the propagation of feature annotation.</text>
</comment>
<dbReference type="Gene3D" id="3.30.65.10">
    <property type="entry name" value="Bacterial Topoisomerase I, domain 1"/>
    <property type="match status" value="2"/>
</dbReference>
<sequence length="658" mass="72692">MPNLMIVESPTKAKKIGAMLGDGWVVRASRGHIRDLPQSGMGIDLTNFKPTYQVYSDKKDIVARLKSDVENADVVYLATDPDREGEAISWHLQQVLKLKDNYHRITFDAIAEDTIKKAIASPRKIDLAMFAAQEARRLADRLIGYEVSPLIQSLSGVQNASAGRVQSPAVRLVLDREKAIRAFKATSHYSAEAEFAPKWTAELIVADHIADSSPYLLDRRVAEQAASAKQFKVVSVSRGKEARRAPPPPFSTSTLYQAASVTLGFTSNDSAALAQKLFELGAITYHRTDSVNFEPEQAELIRDFAVSKGLAVPAKPRRFKSKDSAQEAHEAIRPYSISVMSAGEDEDQKKLYQMIWLRALASQCEDAVYSLTEVVLEAQGLNSTYRFKANGRKLISPGWRKVTPNDFDDDNENAEAKGDTPEIPELKEGMILPAIKTRVMDKKTSAPSRYTEASLIKALESAGIGRPSTYPAILKGCFDRGYIEVKKKLFYPTPVAELLMGFMIGRFTFVELLYTAKLEEALDAIATGKLQQNVVLTGLYNRLRQEIEHVKATETAVIAHPCPACGAALRRMKGEHGHFWGCSRFQEGCKVSMNDEKGKPVPKQPKAQAPASQKYACPKCAKPLRLIDSAKGKFWGCTGYSEGCKSSYQDKGGKPVFK</sequence>
<evidence type="ECO:0000259" key="11">
    <source>
        <dbReference type="PROSITE" id="PS50880"/>
    </source>
</evidence>
<dbReference type="RefSeq" id="WP_130108363.1">
    <property type="nucleotide sequence ID" value="NZ_CP025782.1"/>
</dbReference>
<comment type="subunit">
    <text evidence="10">Monomer.</text>
</comment>
<evidence type="ECO:0000256" key="4">
    <source>
        <dbReference type="ARBA" id="ARBA00022771"/>
    </source>
</evidence>
<dbReference type="Pfam" id="PF01396">
    <property type="entry name" value="Zn_ribbon_Top1"/>
    <property type="match status" value="2"/>
</dbReference>
<comment type="catalytic activity">
    <reaction evidence="1 10">
        <text>ATP-independent breakage of single-stranded DNA, followed by passage and rejoining.</text>
        <dbReference type="EC" id="5.6.2.1"/>
    </reaction>
</comment>
<dbReference type="Proteomes" id="UP000515917">
    <property type="component" value="Plasmid pl2"/>
</dbReference>
<dbReference type="CDD" id="cd00186">
    <property type="entry name" value="TOP1Ac"/>
    <property type="match status" value="1"/>
</dbReference>
<evidence type="ECO:0000256" key="8">
    <source>
        <dbReference type="ARBA" id="ARBA00023125"/>
    </source>
</evidence>
<dbReference type="NCBIfam" id="TIGR01051">
    <property type="entry name" value="topA_bact"/>
    <property type="match status" value="1"/>
</dbReference>
<evidence type="ECO:0000256" key="2">
    <source>
        <dbReference type="ARBA" id="ARBA00009446"/>
    </source>
</evidence>
<keyword evidence="13" id="KW-0614">Plasmid</keyword>
<dbReference type="GO" id="GO:0006265">
    <property type="term" value="P:DNA topological change"/>
    <property type="evidence" value="ECO:0007669"/>
    <property type="project" value="UniProtKB-UniRule"/>
</dbReference>
<protein>
    <recommendedName>
        <fullName evidence="10">DNA topoisomerase 1</fullName>
        <ecNumber evidence="10">5.6.2.1</ecNumber>
    </recommendedName>
    <alternativeName>
        <fullName evidence="10">DNA topoisomerase I</fullName>
    </alternativeName>
</protein>
<geneLocation type="plasmid" evidence="13 14">
    <name>pl2</name>
</geneLocation>
<keyword evidence="9 10" id="KW-0413">Isomerase</keyword>
<proteinExistence type="inferred from homology"/>
<reference evidence="13 14" key="1">
    <citation type="submission" date="2018-01" db="EMBL/GenBank/DDBJ databases">
        <title>Genome sequence of Iodobacter sp. strain PCH194 isolated from Indian Trans-Himalaya.</title>
        <authorList>
            <person name="Kumar V."/>
            <person name="Thakur V."/>
            <person name="Kumar S."/>
            <person name="Singh D."/>
        </authorList>
    </citation>
    <scope>NUCLEOTIDE SEQUENCE [LARGE SCALE GENOMIC DNA]</scope>
    <source>
        <strain evidence="13 14">PCH194</strain>
        <plasmid evidence="13 14">pl2</plasmid>
    </source>
</reference>
<feature type="site" description="Interaction with DNA" evidence="10">
    <location>
        <position position="287"/>
    </location>
</feature>
<dbReference type="SMART" id="SM00493">
    <property type="entry name" value="TOPRIM"/>
    <property type="match status" value="1"/>
</dbReference>
<organism evidence="13 14">
    <name type="scientific">Iodobacter fluviatilis</name>
    <dbReference type="NCBI Taxonomy" id="537"/>
    <lineage>
        <taxon>Bacteria</taxon>
        <taxon>Pseudomonadati</taxon>
        <taxon>Pseudomonadota</taxon>
        <taxon>Betaproteobacteria</taxon>
        <taxon>Neisseriales</taxon>
        <taxon>Chitinibacteraceae</taxon>
        <taxon>Iodobacter</taxon>
    </lineage>
</organism>
<dbReference type="PROSITE" id="PS50880">
    <property type="entry name" value="TOPRIM"/>
    <property type="match status" value="1"/>
</dbReference>
<keyword evidence="14" id="KW-1185">Reference proteome</keyword>
<dbReference type="InterPro" id="IPR000380">
    <property type="entry name" value="Topo_IA"/>
</dbReference>
<feature type="domain" description="Toprim" evidence="11">
    <location>
        <begin position="2"/>
        <end position="110"/>
    </location>
</feature>
<dbReference type="SMART" id="SM00436">
    <property type="entry name" value="TOP1Bc"/>
    <property type="match status" value="1"/>
</dbReference>
<evidence type="ECO:0000256" key="9">
    <source>
        <dbReference type="ARBA" id="ARBA00023235"/>
    </source>
</evidence>